<keyword evidence="2" id="KW-1185">Reference proteome</keyword>
<dbReference type="EMBL" id="LSRX01001200">
    <property type="protein sequence ID" value="OLP82365.1"/>
    <property type="molecule type" value="Genomic_DNA"/>
</dbReference>
<evidence type="ECO:0000313" key="2">
    <source>
        <dbReference type="Proteomes" id="UP000186817"/>
    </source>
</evidence>
<reference evidence="1 2" key="1">
    <citation type="submission" date="2016-02" db="EMBL/GenBank/DDBJ databases">
        <title>Genome analysis of coral dinoflagellate symbionts highlights evolutionary adaptations to a symbiotic lifestyle.</title>
        <authorList>
            <person name="Aranda M."/>
            <person name="Li Y."/>
            <person name="Liew Y.J."/>
            <person name="Baumgarten S."/>
            <person name="Simakov O."/>
            <person name="Wilson M."/>
            <person name="Piel J."/>
            <person name="Ashoor H."/>
            <person name="Bougouffa S."/>
            <person name="Bajic V.B."/>
            <person name="Ryu T."/>
            <person name="Ravasi T."/>
            <person name="Bayer T."/>
            <person name="Micklem G."/>
            <person name="Kim H."/>
            <person name="Bhak J."/>
            <person name="Lajeunesse T.C."/>
            <person name="Voolstra C.R."/>
        </authorList>
    </citation>
    <scope>NUCLEOTIDE SEQUENCE [LARGE SCALE GENOMIC DNA]</scope>
    <source>
        <strain evidence="1 2">CCMP2467</strain>
    </source>
</reference>
<evidence type="ECO:0000313" key="1">
    <source>
        <dbReference type="EMBL" id="OLP82365.1"/>
    </source>
</evidence>
<name>A0A1Q9CHG5_SYMMI</name>
<organism evidence="1 2">
    <name type="scientific">Symbiodinium microadriaticum</name>
    <name type="common">Dinoflagellate</name>
    <name type="synonym">Zooxanthella microadriatica</name>
    <dbReference type="NCBI Taxonomy" id="2951"/>
    <lineage>
        <taxon>Eukaryota</taxon>
        <taxon>Sar</taxon>
        <taxon>Alveolata</taxon>
        <taxon>Dinophyceae</taxon>
        <taxon>Suessiales</taxon>
        <taxon>Symbiodiniaceae</taxon>
        <taxon>Symbiodinium</taxon>
    </lineage>
</organism>
<protein>
    <submittedName>
        <fullName evidence="1">Uncharacterized protein</fullName>
    </submittedName>
</protein>
<sequence>MRYAPLGFFIVGASLVLFTPQIWKQRAIQHSINLLEQLQIQVGPVPAEGSVPGPEVSSTSAAAAQEFLNLPQGPQTTGPQPPATAGPAPVIPLVYVWFCGEVSPINSTDPQQLRWDIKTNCAVSEYFAYAVGASLIHVPKVVLISDVPAAEKLKARYPADLAEKLHIVNYFDYVDEKFWIIRKLYEDHLKIVRGYREPFEKWNVLNFFVFRKYLEKERVPAAGFAEGDVAVMVPPFIPRGCDGEIAWRDKLDRNKPWGPFQYCALASMGGVLSLDIMNDWTDFNIELYRDHFWIQRAVGRFSIVHAINQMHTWYVARLHAIDSLQKDS</sequence>
<proteinExistence type="predicted"/>
<dbReference type="OrthoDB" id="413564at2759"/>
<gene>
    <name evidence="1" type="ORF">AK812_SmicGene36990</name>
</gene>
<dbReference type="Proteomes" id="UP000186817">
    <property type="component" value="Unassembled WGS sequence"/>
</dbReference>
<accession>A0A1Q9CHG5</accession>
<comment type="caution">
    <text evidence="1">The sequence shown here is derived from an EMBL/GenBank/DDBJ whole genome shotgun (WGS) entry which is preliminary data.</text>
</comment>
<dbReference type="AlphaFoldDB" id="A0A1Q9CHG5"/>